<dbReference type="InterPro" id="IPR037217">
    <property type="entry name" value="Trp/Indoleamine_2_3_dOase-like"/>
</dbReference>
<reference evidence="2" key="1">
    <citation type="journal article" date="2019" name="Int. J. Syst. Evol. Microbiol.">
        <title>The Global Catalogue of Microorganisms (GCM) 10K type strain sequencing project: providing services to taxonomists for standard genome sequencing and annotation.</title>
        <authorList>
            <consortium name="The Broad Institute Genomics Platform"/>
            <consortium name="The Broad Institute Genome Sequencing Center for Infectious Disease"/>
            <person name="Wu L."/>
            <person name="Ma J."/>
        </authorList>
    </citation>
    <scope>NUCLEOTIDE SEQUENCE [LARGE SCALE GENOMIC DNA]</scope>
    <source>
        <strain evidence="2">JCM 17925</strain>
    </source>
</reference>
<organism evidence="1 2">
    <name type="scientific">Nibrella viscosa</name>
    <dbReference type="NCBI Taxonomy" id="1084524"/>
    <lineage>
        <taxon>Bacteria</taxon>
        <taxon>Pseudomonadati</taxon>
        <taxon>Bacteroidota</taxon>
        <taxon>Cytophagia</taxon>
        <taxon>Cytophagales</taxon>
        <taxon>Spirosomataceae</taxon>
        <taxon>Nibrella</taxon>
    </lineage>
</organism>
<dbReference type="RefSeq" id="WP_345263552.1">
    <property type="nucleotide sequence ID" value="NZ_BAABHB010000001.1"/>
</dbReference>
<dbReference type="PANTHER" id="PTHR10138">
    <property type="entry name" value="TRYPTOPHAN 2,3-DIOXYGENASE"/>
    <property type="match status" value="1"/>
</dbReference>
<dbReference type="Proteomes" id="UP001500936">
    <property type="component" value="Unassembled WGS sequence"/>
</dbReference>
<evidence type="ECO:0000313" key="1">
    <source>
        <dbReference type="EMBL" id="GAA4396482.1"/>
    </source>
</evidence>
<dbReference type="EMBL" id="BAABHB010000001">
    <property type="protein sequence ID" value="GAA4396482.1"/>
    <property type="molecule type" value="Genomic_DNA"/>
</dbReference>
<accession>A0ABP8JVQ4</accession>
<keyword evidence="2" id="KW-1185">Reference proteome</keyword>
<comment type="caution">
    <text evidence="1">The sequence shown here is derived from an EMBL/GenBank/DDBJ whole genome shotgun (WGS) entry which is preliminary data.</text>
</comment>
<dbReference type="PANTHER" id="PTHR10138:SF0">
    <property type="entry name" value="TRYPTOPHAN 2,3-DIOXYGENASE"/>
    <property type="match status" value="1"/>
</dbReference>
<dbReference type="SUPFAM" id="SSF140959">
    <property type="entry name" value="Indolic compounds 2,3-dioxygenase-like"/>
    <property type="match status" value="1"/>
</dbReference>
<proteinExistence type="predicted"/>
<sequence>MIHDTAPDTFRPDLADKLRQLEQKYAAMGQDMASYLEGLLQADYLTYWDYIHLETLLSLQNPRTAYPDELIFITYHQTVELYFKLILHEIHQIAGHEALTAVFFTERMQRINRYFDILQHSFGVMVEGMDRDQFLKFRMALLPSSGFQSVQFRQIEITSTDFRNLVVAPEGTADDAPIEALYEYLYWKQGATELATQQKTLTLRQFEKQYGPQLVKLAVEFKERNLWRCFRRLQATGTASNDLIQELRAFDRRVNVQWKLSHLRSAVKYLHKEPEDIKATGGTNWQTYLPPMQQNRIFFPGLWSDAEKQNWGNARFGKPEA</sequence>
<protein>
    <submittedName>
        <fullName evidence="1">Tryptophan 2,3-dioxygenase family protein</fullName>
    </submittedName>
</protein>
<dbReference type="InterPro" id="IPR004981">
    <property type="entry name" value="Trp_2_3_dOase"/>
</dbReference>
<evidence type="ECO:0000313" key="2">
    <source>
        <dbReference type="Proteomes" id="UP001500936"/>
    </source>
</evidence>
<name>A0ABP8JVQ4_9BACT</name>
<dbReference type="Pfam" id="PF03301">
    <property type="entry name" value="Trp_dioxygenase"/>
    <property type="match status" value="1"/>
</dbReference>
<dbReference type="Gene3D" id="1.20.58.480">
    <property type="match status" value="1"/>
</dbReference>
<gene>
    <name evidence="1" type="ORF">GCM10023187_04660</name>
</gene>